<dbReference type="AlphaFoldDB" id="A0A8J4TE31"/>
<evidence type="ECO:0000313" key="3">
    <source>
        <dbReference type="Proteomes" id="UP000748531"/>
    </source>
</evidence>
<name>A0A8J4TE31_9TREM</name>
<gene>
    <name evidence="2" type="ORF">PHET_08119</name>
</gene>
<dbReference type="Proteomes" id="UP000748531">
    <property type="component" value="Unassembled WGS sequence"/>
</dbReference>
<comment type="caution">
    <text evidence="2">The sequence shown here is derived from an EMBL/GenBank/DDBJ whole genome shotgun (WGS) entry which is preliminary data.</text>
</comment>
<dbReference type="EMBL" id="LUCH01005029">
    <property type="protein sequence ID" value="KAF5398414.1"/>
    <property type="molecule type" value="Genomic_DNA"/>
</dbReference>
<sequence length="754" mass="82672">MIGQLYIFSSTGPKGHDHQPDLCEGLCVPHLILSTAFACVQGELTETNTLPKAVAALLELIIQSWPPADLSSTIQNLWNDVTTTFLSNVVMTNSYPSDLPVQGLQFPASTKTDNEETEECQKSTALSLPPLATPSVDKSIPFADDSRYFSCQKIQRSRIMSVHIPIFDLNDPSDGDYKPISPDLQFYKRNSGHTPFTVPMTESASIKSNASSHATCPIDLNREERTAQSLFQPAHPAAFSSQSVDVITKSLSSVDLGPTHTSSMMNPFHSGCSGDRTVGSDCNVLKSNQNLSGDPLSTKVTSVPVEVAGQPHSEWPSERSYELALASQLALLLLPPFLYGRLQVLVSSLQQVLRNHSHLAQTLSDDYVTLIDWTVKTKNTQQCDTLETVLNVLSQMSASLLFPTMTIQDSSLTVVENDLTRTKSASSEWKEQLTQLLLCDSIGFILRAPVNLAKYIQSLTGDAIQTSGPLSSSGSACARCNCASYTKPNEFLGLQHPVPRPKSMVFVANQPYSLSLSSLNHATTSSYCPLPICVPSIASANRREVGRRTSCSVTTSSFHKTTSDWLASTPLGTSGSGRALCQHCRSHSAERFLPNTLSHHACAHMDQSRPPAGCQSNVSTLTGRWRATSCTSAIETPQSDIDPQRLASLGNTAHLIKLLNQIINDRQMDPRRKMKCVLDFRKSHADVFWLRFGDQQTASNYLVRLQRRIDAQAQPSVLERITNAFRRRRQSPSKHRPATNKSESPTRTAINEAL</sequence>
<keyword evidence="3" id="KW-1185">Reference proteome</keyword>
<evidence type="ECO:0000256" key="1">
    <source>
        <dbReference type="SAM" id="MobiDB-lite"/>
    </source>
</evidence>
<reference evidence="2" key="1">
    <citation type="submission" date="2019-05" db="EMBL/GenBank/DDBJ databases">
        <title>Annotation for the trematode Paragonimus heterotremus.</title>
        <authorList>
            <person name="Choi Y.-J."/>
        </authorList>
    </citation>
    <scope>NUCLEOTIDE SEQUENCE</scope>
    <source>
        <strain evidence="2">LC</strain>
    </source>
</reference>
<protein>
    <submittedName>
        <fullName evidence="2">Uncharacterized protein</fullName>
    </submittedName>
</protein>
<dbReference type="OrthoDB" id="6263361at2759"/>
<feature type="region of interest" description="Disordered" evidence="1">
    <location>
        <begin position="724"/>
        <end position="754"/>
    </location>
</feature>
<accession>A0A8J4TE31</accession>
<organism evidence="2 3">
    <name type="scientific">Paragonimus heterotremus</name>
    <dbReference type="NCBI Taxonomy" id="100268"/>
    <lineage>
        <taxon>Eukaryota</taxon>
        <taxon>Metazoa</taxon>
        <taxon>Spiralia</taxon>
        <taxon>Lophotrochozoa</taxon>
        <taxon>Platyhelminthes</taxon>
        <taxon>Trematoda</taxon>
        <taxon>Digenea</taxon>
        <taxon>Plagiorchiida</taxon>
        <taxon>Troglotremata</taxon>
        <taxon>Troglotrematidae</taxon>
        <taxon>Paragonimus</taxon>
    </lineage>
</organism>
<feature type="compositionally biased region" description="Polar residues" evidence="1">
    <location>
        <begin position="739"/>
        <end position="754"/>
    </location>
</feature>
<evidence type="ECO:0000313" key="2">
    <source>
        <dbReference type="EMBL" id="KAF5398414.1"/>
    </source>
</evidence>
<feature type="compositionally biased region" description="Basic residues" evidence="1">
    <location>
        <begin position="725"/>
        <end position="738"/>
    </location>
</feature>
<proteinExistence type="predicted"/>